<evidence type="ECO:0000313" key="4">
    <source>
        <dbReference type="Proteomes" id="UP000612956"/>
    </source>
</evidence>
<feature type="compositionally biased region" description="Basic residues" evidence="1">
    <location>
        <begin position="1"/>
        <end position="12"/>
    </location>
</feature>
<feature type="region of interest" description="Disordered" evidence="1">
    <location>
        <begin position="1"/>
        <end position="25"/>
    </location>
</feature>
<dbReference type="Proteomes" id="UP000612956">
    <property type="component" value="Unassembled WGS sequence"/>
</dbReference>
<organism evidence="3 4">
    <name type="scientific">Nocardia camponoti</name>
    <dbReference type="NCBI Taxonomy" id="1616106"/>
    <lineage>
        <taxon>Bacteria</taxon>
        <taxon>Bacillati</taxon>
        <taxon>Actinomycetota</taxon>
        <taxon>Actinomycetes</taxon>
        <taxon>Mycobacteriales</taxon>
        <taxon>Nocardiaceae</taxon>
        <taxon>Nocardia</taxon>
    </lineage>
</organism>
<proteinExistence type="predicted"/>
<evidence type="ECO:0000313" key="3">
    <source>
        <dbReference type="EMBL" id="GGK68310.1"/>
    </source>
</evidence>
<dbReference type="EMBL" id="BMMW01000006">
    <property type="protein sequence ID" value="GGK68310.1"/>
    <property type="molecule type" value="Genomic_DNA"/>
</dbReference>
<name>A0A917QUD1_9NOCA</name>
<reference evidence="3" key="2">
    <citation type="submission" date="2020-09" db="EMBL/GenBank/DDBJ databases">
        <authorList>
            <person name="Sun Q."/>
            <person name="Zhou Y."/>
        </authorList>
    </citation>
    <scope>NUCLEOTIDE SEQUENCE</scope>
    <source>
        <strain evidence="3">CGMCC 4.7278</strain>
    </source>
</reference>
<reference evidence="3" key="1">
    <citation type="journal article" date="2014" name="Int. J. Syst. Evol. Microbiol.">
        <title>Complete genome sequence of Corynebacterium casei LMG S-19264T (=DSM 44701T), isolated from a smear-ripened cheese.</title>
        <authorList>
            <consortium name="US DOE Joint Genome Institute (JGI-PGF)"/>
            <person name="Walter F."/>
            <person name="Albersmeier A."/>
            <person name="Kalinowski J."/>
            <person name="Ruckert C."/>
        </authorList>
    </citation>
    <scope>NUCLEOTIDE SEQUENCE</scope>
    <source>
        <strain evidence="3">CGMCC 4.7278</strain>
    </source>
</reference>
<accession>A0A917QUD1</accession>
<feature type="domain" description="DUF2786" evidence="2">
    <location>
        <begin position="195"/>
        <end position="234"/>
    </location>
</feature>
<evidence type="ECO:0000259" key="2">
    <source>
        <dbReference type="Pfam" id="PF10979"/>
    </source>
</evidence>
<evidence type="ECO:0000256" key="1">
    <source>
        <dbReference type="SAM" id="MobiDB-lite"/>
    </source>
</evidence>
<dbReference type="InterPro" id="IPR024498">
    <property type="entry name" value="DUF2786"/>
</dbReference>
<sequence>MGKQNRRKRTGRKATGAQLPLDDARSGDANRVADAVATVAFTAAQGDKTIVDRFVDEVDLGDLSAGVTLAAQRIINRAFDFGWLPADITEAARRRTNDFAVGYLIDLMAEHRADFPAETVDERWQAQLDDLEAEVWWTGSHPVAWAARDLLTSDEALTAILSALALLISLPRLEPIVPLPGTRVSTVAHEHVDAKTLGRVRGLLAKAESTEFPDEAETLSAKAQELMTKYAIDRALLAGTHPLHLPAARRIWLDTPYTDAKALLVDRVASANRVRAVFLADWGFVTIVGDDPDLDAVELLTTSLLVQATRAMIASGDATPGHARSRDYRKAFLTAYATRIGEHLAKATAATVADAPTDLLPVLAATEARVEQACAHYFPTTVARSFTVRSAEGWQAGTSAADRAHMSH</sequence>
<dbReference type="RefSeq" id="WP_188831101.1">
    <property type="nucleotide sequence ID" value="NZ_BMMW01000006.1"/>
</dbReference>
<gene>
    <name evidence="3" type="ORF">GCM10011591_45550</name>
</gene>
<dbReference type="Pfam" id="PF10979">
    <property type="entry name" value="DUF2786"/>
    <property type="match status" value="1"/>
</dbReference>
<dbReference type="AlphaFoldDB" id="A0A917QUD1"/>
<protein>
    <recommendedName>
        <fullName evidence="2">DUF2786 domain-containing protein</fullName>
    </recommendedName>
</protein>
<comment type="caution">
    <text evidence="3">The sequence shown here is derived from an EMBL/GenBank/DDBJ whole genome shotgun (WGS) entry which is preliminary data.</text>
</comment>
<keyword evidence="4" id="KW-1185">Reference proteome</keyword>